<evidence type="ECO:0000256" key="2">
    <source>
        <dbReference type="ARBA" id="ARBA00022606"/>
    </source>
</evidence>
<evidence type="ECO:0000256" key="1">
    <source>
        <dbReference type="ARBA" id="ARBA00004141"/>
    </source>
</evidence>
<feature type="transmembrane region" description="Helical" evidence="9">
    <location>
        <begin position="319"/>
        <end position="339"/>
    </location>
</feature>
<evidence type="ECO:0000256" key="3">
    <source>
        <dbReference type="ARBA" id="ARBA00022692"/>
    </source>
</evidence>
<evidence type="ECO:0000256" key="6">
    <source>
        <dbReference type="ARBA" id="ARBA00023136"/>
    </source>
</evidence>
<name>A0A1B3P5N3_EOGHI</name>
<comment type="subcellular location">
    <subcellularLocation>
        <location evidence="9">Cell membrane</location>
        <topology evidence="9">Multi-pass membrane protein</topology>
    </subcellularLocation>
    <subcellularLocation>
        <location evidence="1">Membrane</location>
        <topology evidence="1">Multi-pass membrane protein</topology>
    </subcellularLocation>
</comment>
<dbReference type="PANTHER" id="PTHR21137">
    <property type="entry name" value="ODORANT RECEPTOR"/>
    <property type="match status" value="1"/>
</dbReference>
<keyword evidence="3 9" id="KW-0812">Transmembrane</keyword>
<feature type="transmembrane region" description="Helical" evidence="9">
    <location>
        <begin position="72"/>
        <end position="90"/>
    </location>
</feature>
<feature type="transmembrane region" description="Helical" evidence="9">
    <location>
        <begin position="188"/>
        <end position="210"/>
    </location>
</feature>
<evidence type="ECO:0000256" key="5">
    <source>
        <dbReference type="ARBA" id="ARBA00022989"/>
    </source>
</evidence>
<comment type="similarity">
    <text evidence="9">Belongs to the insect chemoreceptor superfamily. Heteromeric odorant receptor channel (TC 1.A.69) family.</text>
</comment>
<keyword evidence="2 9" id="KW-0716">Sensory transduction</keyword>
<dbReference type="PANTHER" id="PTHR21137:SF44">
    <property type="entry name" value="ODORANT RECEPTOR 13A-RELATED"/>
    <property type="match status" value="1"/>
</dbReference>
<dbReference type="GO" id="GO:0005549">
    <property type="term" value="F:odorant binding"/>
    <property type="evidence" value="ECO:0007669"/>
    <property type="project" value="InterPro"/>
</dbReference>
<dbReference type="EMBL" id="KX655964">
    <property type="protein sequence ID" value="AOG12913.1"/>
    <property type="molecule type" value="mRNA"/>
</dbReference>
<organism evidence="10">
    <name type="scientific">Eogystia hippophaecolus</name>
    <name type="common">Moth</name>
    <name type="synonym">Holcocerus hippophaecolus</name>
    <dbReference type="NCBI Taxonomy" id="1206364"/>
    <lineage>
        <taxon>Eukaryota</taxon>
        <taxon>Metazoa</taxon>
        <taxon>Ecdysozoa</taxon>
        <taxon>Arthropoda</taxon>
        <taxon>Hexapoda</taxon>
        <taxon>Insecta</taxon>
        <taxon>Pterygota</taxon>
        <taxon>Neoptera</taxon>
        <taxon>Endopterygota</taxon>
        <taxon>Lepidoptera</taxon>
        <taxon>Glossata</taxon>
        <taxon>Ditrysia</taxon>
        <taxon>Cossoidea</taxon>
        <taxon>Cossidae</taxon>
        <taxon>Cossinae</taxon>
        <taxon>Eogystia</taxon>
    </lineage>
</organism>
<dbReference type="GO" id="GO:0004984">
    <property type="term" value="F:olfactory receptor activity"/>
    <property type="evidence" value="ECO:0007669"/>
    <property type="project" value="InterPro"/>
</dbReference>
<evidence type="ECO:0000256" key="7">
    <source>
        <dbReference type="ARBA" id="ARBA00023170"/>
    </source>
</evidence>
<proteinExistence type="evidence at transcript level"/>
<evidence type="ECO:0000256" key="4">
    <source>
        <dbReference type="ARBA" id="ARBA00022725"/>
    </source>
</evidence>
<dbReference type="GO" id="GO:0005886">
    <property type="term" value="C:plasma membrane"/>
    <property type="evidence" value="ECO:0007669"/>
    <property type="project" value="UniProtKB-SubCell"/>
</dbReference>
<keyword evidence="7 9" id="KW-0675">Receptor</keyword>
<dbReference type="InterPro" id="IPR004117">
    <property type="entry name" value="7tm6_olfct_rcpt"/>
</dbReference>
<reference evidence="10" key="1">
    <citation type="journal article" date="2016" name="BMC Genomics">
        <title>Antennal transcriptome analysis and expression profiles of odorant binding proteins in Eogystia hippophaecolus (Lepidoptera: Cossidae).</title>
        <authorList>
            <person name="Hu P."/>
            <person name="Tao J."/>
            <person name="Cui M."/>
            <person name="Gao C."/>
            <person name="Lu P."/>
            <person name="Luo Y."/>
        </authorList>
    </citation>
    <scope>NUCLEOTIDE SEQUENCE</scope>
</reference>
<keyword evidence="8 9" id="KW-0807">Transducer</keyword>
<dbReference type="GO" id="GO:0007165">
    <property type="term" value="P:signal transduction"/>
    <property type="evidence" value="ECO:0007669"/>
    <property type="project" value="UniProtKB-KW"/>
</dbReference>
<feature type="transmembrane region" description="Helical" evidence="9">
    <location>
        <begin position="292"/>
        <end position="313"/>
    </location>
</feature>
<evidence type="ECO:0000313" key="10">
    <source>
        <dbReference type="EMBL" id="AOG12913.1"/>
    </source>
</evidence>
<keyword evidence="5 9" id="KW-1133">Transmembrane helix</keyword>
<accession>A0A1B3P5N3</accession>
<keyword evidence="4 9" id="KW-0552">Olfaction</keyword>
<evidence type="ECO:0000256" key="9">
    <source>
        <dbReference type="RuleBase" id="RU351113"/>
    </source>
</evidence>
<evidence type="ECO:0000256" key="8">
    <source>
        <dbReference type="ARBA" id="ARBA00023224"/>
    </source>
</evidence>
<protein>
    <recommendedName>
        <fullName evidence="9">Odorant receptor</fullName>
    </recommendedName>
</protein>
<dbReference type="AlphaFoldDB" id="A0A1B3P5N3"/>
<keyword evidence="6 9" id="KW-0472">Membrane</keyword>
<feature type="transmembrane region" description="Helical" evidence="9">
    <location>
        <begin position="40"/>
        <end position="60"/>
    </location>
</feature>
<sequence>MEHMKDFPFEYVKPFLPCFDLLKRSNVRIFTYNNSSFVSVYWHTFFLVPCAIGFYVSLSANMYKVFSGDLDIVELAYIVPVYLVSTQGILKTMTLTMNKSEINALINDLGTIWRRTGLSQEQITKKDSLLKRLNFCNSVFCQLNIFGSWQYILAPLLETIFRIFILKQETDFLLPFACFYPFDPTDNWIIYIVIYLFEGYTMFHIVYVYLGAEILMITLCGHLSIELVLLRENLLRVKTTSNKNGTRDVTSGFNNKAPLDEGAEYGIDDIVRRHQKLIRLCQRLDNIFNTMIFRNLLTATITICFFGFVAKFSRGPTDMINNFIGVVASIIPIFNLCYYGEMLAEASVSIASASYESLWYECSSSHQKALVIIMLRAQRSCCLTSLKYAPITLNTFSAVLSTTWSYFSIAKSMYEED</sequence>
<dbReference type="Pfam" id="PF02949">
    <property type="entry name" value="7tm_6"/>
    <property type="match status" value="1"/>
</dbReference>
<comment type="caution">
    <text evidence="9">Lacks conserved residue(s) required for the propagation of feature annotation.</text>
</comment>